<evidence type="ECO:0000256" key="1">
    <source>
        <dbReference type="ARBA" id="ARBA00004123"/>
    </source>
</evidence>
<dbReference type="Gene3D" id="1.25.10.10">
    <property type="entry name" value="Leucine-rich Repeat Variant"/>
    <property type="match status" value="1"/>
</dbReference>
<evidence type="ECO:0000313" key="8">
    <source>
        <dbReference type="Proteomes" id="UP000027920"/>
    </source>
</evidence>
<evidence type="ECO:0000256" key="2">
    <source>
        <dbReference type="ARBA" id="ARBA00010511"/>
    </source>
</evidence>
<dbReference type="InterPro" id="IPR012583">
    <property type="entry name" value="RIX1_N"/>
</dbReference>
<dbReference type="PANTHER" id="PTHR34105:SF1">
    <property type="entry name" value="PROLINE-, GLUTAMIC ACID- AND LEUCINE-RICH PROTEIN 1"/>
    <property type="match status" value="1"/>
</dbReference>
<comment type="similarity">
    <text evidence="2">Belongs to the RIX1/PELP1 family.</text>
</comment>
<dbReference type="EMBL" id="AMGV01000002">
    <property type="protein sequence ID" value="KEF60564.1"/>
    <property type="molecule type" value="Genomic_DNA"/>
</dbReference>
<evidence type="ECO:0000259" key="6">
    <source>
        <dbReference type="Pfam" id="PF08167"/>
    </source>
</evidence>
<reference evidence="7 8" key="1">
    <citation type="submission" date="2013-03" db="EMBL/GenBank/DDBJ databases">
        <title>The Genome Sequence of Exophiala aquamarina CBS 119918.</title>
        <authorList>
            <consortium name="The Broad Institute Genomics Platform"/>
            <person name="Cuomo C."/>
            <person name="de Hoog S."/>
            <person name="Gorbushina A."/>
            <person name="Walker B."/>
            <person name="Young S.K."/>
            <person name="Zeng Q."/>
            <person name="Gargeya S."/>
            <person name="Fitzgerald M."/>
            <person name="Haas B."/>
            <person name="Abouelleil A."/>
            <person name="Allen A.W."/>
            <person name="Alvarado L."/>
            <person name="Arachchi H.M."/>
            <person name="Berlin A.M."/>
            <person name="Chapman S.B."/>
            <person name="Gainer-Dewar J."/>
            <person name="Goldberg J."/>
            <person name="Griggs A."/>
            <person name="Gujja S."/>
            <person name="Hansen M."/>
            <person name="Howarth C."/>
            <person name="Imamovic A."/>
            <person name="Ireland A."/>
            <person name="Larimer J."/>
            <person name="McCowan C."/>
            <person name="Murphy C."/>
            <person name="Pearson M."/>
            <person name="Poon T.W."/>
            <person name="Priest M."/>
            <person name="Roberts A."/>
            <person name="Saif S."/>
            <person name="Shea T."/>
            <person name="Sisk P."/>
            <person name="Sykes S."/>
            <person name="Wortman J."/>
            <person name="Nusbaum C."/>
            <person name="Birren B."/>
        </authorList>
    </citation>
    <scope>NUCLEOTIDE SEQUENCE [LARGE SCALE GENOMIC DNA]</scope>
    <source>
        <strain evidence="7 8">CBS 119918</strain>
    </source>
</reference>
<dbReference type="Proteomes" id="UP000027920">
    <property type="component" value="Unassembled WGS sequence"/>
</dbReference>
<feature type="region of interest" description="Disordered" evidence="5">
    <location>
        <begin position="708"/>
        <end position="792"/>
    </location>
</feature>
<dbReference type="VEuPathDB" id="FungiDB:A1O9_02125"/>
<dbReference type="SUPFAM" id="SSF48371">
    <property type="entry name" value="ARM repeat"/>
    <property type="match status" value="1"/>
</dbReference>
<dbReference type="GeneID" id="25277070"/>
<dbReference type="OrthoDB" id="20900at2759"/>
<feature type="domain" description="Pre-rRNA-processing protein RIX1 N-terminal" evidence="6">
    <location>
        <begin position="8"/>
        <end position="211"/>
    </location>
</feature>
<dbReference type="GO" id="GO:0005634">
    <property type="term" value="C:nucleus"/>
    <property type="evidence" value="ECO:0007669"/>
    <property type="project" value="UniProtKB-SubCell"/>
</dbReference>
<keyword evidence="4" id="KW-0539">Nucleus</keyword>
<protein>
    <recommendedName>
        <fullName evidence="3">Pre-rRNA-processing protein RIX1</fullName>
    </recommendedName>
</protein>
<dbReference type="InterPro" id="IPR011989">
    <property type="entry name" value="ARM-like"/>
</dbReference>
<evidence type="ECO:0000313" key="7">
    <source>
        <dbReference type="EMBL" id="KEF60564.1"/>
    </source>
</evidence>
<evidence type="ECO:0000256" key="3">
    <source>
        <dbReference type="ARBA" id="ARBA00021502"/>
    </source>
</evidence>
<comment type="caution">
    <text evidence="7">The sequence shown here is derived from an EMBL/GenBank/DDBJ whole genome shotgun (WGS) entry which is preliminary data.</text>
</comment>
<dbReference type="GO" id="GO:0006364">
    <property type="term" value="P:rRNA processing"/>
    <property type="evidence" value="ECO:0007669"/>
    <property type="project" value="TreeGrafter"/>
</dbReference>
<dbReference type="InterPro" id="IPR016024">
    <property type="entry name" value="ARM-type_fold"/>
</dbReference>
<feature type="compositionally biased region" description="Polar residues" evidence="5">
    <location>
        <begin position="722"/>
        <end position="743"/>
    </location>
</feature>
<dbReference type="RefSeq" id="XP_013263154.1">
    <property type="nucleotide sequence ID" value="XM_013407700.1"/>
</dbReference>
<evidence type="ECO:0000256" key="5">
    <source>
        <dbReference type="SAM" id="MobiDB-lite"/>
    </source>
</evidence>
<dbReference type="STRING" id="1182545.A0A072PKB7"/>
<feature type="compositionally biased region" description="Acidic residues" evidence="5">
    <location>
        <begin position="773"/>
        <end position="792"/>
    </location>
</feature>
<organism evidence="7 8">
    <name type="scientific">Exophiala aquamarina CBS 119918</name>
    <dbReference type="NCBI Taxonomy" id="1182545"/>
    <lineage>
        <taxon>Eukaryota</taxon>
        <taxon>Fungi</taxon>
        <taxon>Dikarya</taxon>
        <taxon>Ascomycota</taxon>
        <taxon>Pezizomycotina</taxon>
        <taxon>Eurotiomycetes</taxon>
        <taxon>Chaetothyriomycetidae</taxon>
        <taxon>Chaetothyriales</taxon>
        <taxon>Herpotrichiellaceae</taxon>
        <taxon>Exophiala</taxon>
    </lineage>
</organism>
<dbReference type="AlphaFoldDB" id="A0A072PKB7"/>
<accession>A0A072PKB7</accession>
<dbReference type="PANTHER" id="PTHR34105">
    <property type="entry name" value="PROLINE-, GLUTAMIC ACID- AND LEUCINE-RICH PROTEIN 1"/>
    <property type="match status" value="1"/>
</dbReference>
<dbReference type="HOGENOM" id="CLU_016392_1_0_1"/>
<name>A0A072PKB7_9EURO</name>
<sequence length="792" mass="87267">MQHDAAFRALVNRLNVTPVEELPRLAGFLASSLAGCSLERYFTDARTNASPVIAHKLKTRISALLQGRSQAGRLSAVILIKTIIESAGSNLLASSEPWARGLLSCLGKAEPPEIKKLYLTTITRIFVLTQHQPALIREITTPLLPSFLTTCLSLIRPIVARSGDQSVSVPSPLLDTVLQCWLHLLPQHASIFRPFLNRIKPICLSFIEDHRSPKCTLEFSIRVLCSLISCAPKNTAGQEWSQMSSSVIGLAHGTASDVFRAILEDHESNNPSLIASAKKHNFAKPQETSGKDQLGLAAWKGVSEGSSRLATLLSWLRHLLSSGTTQQVQVPFGEVLDLTTRILSVNVPESQSGPGHNLRYHIEASKEERDELLLNLPRLNISCLALLWSLCTTHDGSLLPLYRVMCDQVLFKSQTMSWHQEIRVLCYDIIRHLGSTSNLYELDIHRKALSSLIAQVFDDLKAALSNADSNKPGENFKELTLVTKTIQRTDIYSVQRLLDKPSSTFGSAWKLLPVLLGSGAAPLLSRQARTEADRLAILLNHREAMLASVLNPVFSEDGYIATASVLPFLTRSAAGTTAVEALLRPRFPPAQTQVTQPEDSDLHITIDGPPLHNAEGGDILSQLENSLNEMDKDSEYAGDAADSTNNMSYDVREPIEPRLLPKKRPFDDQKENESLVAVKHQIESEMRLPKRPRPDEVVDALPASVEYEVETTSTVPGFPDTKNVQDNASPHEQSLGSMVSRPTGNEAPSILDKGDSYDSDSSDFEIPKIDTGFDTDEEDDEEEEGQNEEITR</sequence>
<gene>
    <name evidence="7" type="ORF">A1O9_02125</name>
</gene>
<keyword evidence="8" id="KW-1185">Reference proteome</keyword>
<dbReference type="Pfam" id="PF08167">
    <property type="entry name" value="RIX1"/>
    <property type="match status" value="1"/>
</dbReference>
<comment type="subcellular location">
    <subcellularLocation>
        <location evidence="1">Nucleus</location>
    </subcellularLocation>
</comment>
<proteinExistence type="inferred from homology"/>
<evidence type="ECO:0000256" key="4">
    <source>
        <dbReference type="ARBA" id="ARBA00023242"/>
    </source>
</evidence>